<protein>
    <recommendedName>
        <fullName evidence="1">Tc1-like transposase DDE domain-containing protein</fullName>
    </recommendedName>
</protein>
<dbReference type="InterPro" id="IPR038717">
    <property type="entry name" value="Tc1-like_DDE_dom"/>
</dbReference>
<accession>A0A2G9TP06</accession>
<dbReference type="InterPro" id="IPR052338">
    <property type="entry name" value="Transposase_5"/>
</dbReference>
<dbReference type="Pfam" id="PF13358">
    <property type="entry name" value="DDE_3"/>
    <property type="match status" value="1"/>
</dbReference>
<dbReference type="PANTHER" id="PTHR23022">
    <property type="entry name" value="TRANSPOSABLE ELEMENT-RELATED"/>
    <property type="match status" value="1"/>
</dbReference>
<dbReference type="EMBL" id="KZ357219">
    <property type="protein sequence ID" value="PIO59665.1"/>
    <property type="molecule type" value="Genomic_DNA"/>
</dbReference>
<dbReference type="PANTHER" id="PTHR23022:SF135">
    <property type="entry name" value="SI:DKEY-77F5.3"/>
    <property type="match status" value="1"/>
</dbReference>
<dbReference type="NCBIfam" id="NF033545">
    <property type="entry name" value="transpos_IS630"/>
    <property type="match status" value="1"/>
</dbReference>
<dbReference type="GO" id="GO:0003676">
    <property type="term" value="F:nucleic acid binding"/>
    <property type="evidence" value="ECO:0007669"/>
    <property type="project" value="InterPro"/>
</dbReference>
<gene>
    <name evidence="2" type="ORF">TELCIR_18868</name>
</gene>
<keyword evidence="3" id="KW-1185">Reference proteome</keyword>
<sequence>MSLVRYSNVIHPMHRAGMSISRIHRRLQSMDPSVTYYKVQKFLKDHYACQSPRKRTPYPTRKFCSDFPVIRRILEDCYSADSSVTIAVILKRLKERNIVISPSQVRRLREKLGYRKAPTKYCHIIRDTNKEKRLQFCTRMIENHEDFSQCIFTDETTVQVGCATKHCFVKQNDYFARLRSRAKHPAKIHLWGGISMRGPTELAMFAGEIRMDSQKYCEIIERCYMPFATTIYNGYGVLVQDNAPAHKSAYTTARMKTLKIKLLDWPPESPDLNPIELVWGSLKSFVRKQNPRTVEELRKTVAVFWKSLTPAVCTNYIMGMQKKLYRVIKNEGGHIYEGR</sequence>
<evidence type="ECO:0000259" key="1">
    <source>
        <dbReference type="Pfam" id="PF13358"/>
    </source>
</evidence>
<dbReference type="AlphaFoldDB" id="A0A2G9TP06"/>
<feature type="domain" description="Tc1-like transposase DDE" evidence="1">
    <location>
        <begin position="150"/>
        <end position="298"/>
    </location>
</feature>
<evidence type="ECO:0000313" key="3">
    <source>
        <dbReference type="Proteomes" id="UP000230423"/>
    </source>
</evidence>
<organism evidence="2 3">
    <name type="scientific">Teladorsagia circumcincta</name>
    <name type="common">Brown stomach worm</name>
    <name type="synonym">Ostertagia circumcincta</name>
    <dbReference type="NCBI Taxonomy" id="45464"/>
    <lineage>
        <taxon>Eukaryota</taxon>
        <taxon>Metazoa</taxon>
        <taxon>Ecdysozoa</taxon>
        <taxon>Nematoda</taxon>
        <taxon>Chromadorea</taxon>
        <taxon>Rhabditida</taxon>
        <taxon>Rhabditina</taxon>
        <taxon>Rhabditomorpha</taxon>
        <taxon>Strongyloidea</taxon>
        <taxon>Trichostrongylidae</taxon>
        <taxon>Teladorsagia</taxon>
    </lineage>
</organism>
<dbReference type="InterPro" id="IPR047655">
    <property type="entry name" value="Transpos_IS630-like"/>
</dbReference>
<reference evidence="2 3" key="1">
    <citation type="submission" date="2015-09" db="EMBL/GenBank/DDBJ databases">
        <title>Draft genome of the parasitic nematode Teladorsagia circumcincta isolate WARC Sus (inbred).</title>
        <authorList>
            <person name="Mitreva M."/>
        </authorList>
    </citation>
    <scope>NUCLEOTIDE SEQUENCE [LARGE SCALE GENOMIC DNA]</scope>
    <source>
        <strain evidence="2 3">S</strain>
    </source>
</reference>
<dbReference type="InterPro" id="IPR036397">
    <property type="entry name" value="RNaseH_sf"/>
</dbReference>
<dbReference type="Gene3D" id="3.30.420.10">
    <property type="entry name" value="Ribonuclease H-like superfamily/Ribonuclease H"/>
    <property type="match status" value="1"/>
</dbReference>
<evidence type="ECO:0000313" key="2">
    <source>
        <dbReference type="EMBL" id="PIO59665.1"/>
    </source>
</evidence>
<proteinExistence type="predicted"/>
<dbReference type="OrthoDB" id="5854164at2759"/>
<name>A0A2G9TP06_TELCI</name>
<dbReference type="Proteomes" id="UP000230423">
    <property type="component" value="Unassembled WGS sequence"/>
</dbReference>